<organism evidence="10 11">
    <name type="scientific">Ceratocystis pirilliformis</name>
    <dbReference type="NCBI Taxonomy" id="259994"/>
    <lineage>
        <taxon>Eukaryota</taxon>
        <taxon>Fungi</taxon>
        <taxon>Dikarya</taxon>
        <taxon>Ascomycota</taxon>
        <taxon>Pezizomycotina</taxon>
        <taxon>Sordariomycetes</taxon>
        <taxon>Hypocreomycetidae</taxon>
        <taxon>Microascales</taxon>
        <taxon>Ceratocystidaceae</taxon>
        <taxon>Ceratocystis</taxon>
    </lineage>
</organism>
<keyword evidence="3" id="KW-0479">Metal-binding</keyword>
<sequence>MDLDQKPIERGAHGEIKDDVYMNEIPDYGDVDHDILALMAQSVSSSDPAADCAQRVTSIFPLIDTDFLEAMSVRHVYNTDAIVNSIISDMDQGKTYPRQKWLVAGAEHKPQNADGNVPLALEIPAEDASLEELELYLETLEKRVANNSEDLPYDDNYYPLARACLKERFRNLYTSFIDQKFKRNGYRLLPTYAAILDDLKINPARKKTKTPSNPKLGSLEDLKQYKVQLSQPGQILAVDEYTIVLHIESVEERIARIKEIQDAADLLDLKEGSSFECGCCFTRVALRKVVHCNSDEGQHPFCVGCVRSYAETQIGIRQCQLTCISMDGCEAIFGRTSWSKFLSPTTIVALEKIERQTALSGPGLENIFQCPHCEFMAEYPPIEEAPVFFCQNPGCSKESCRSCGRAGHGSNPCQTVAEDLKNPETARHLVEEAMSDALIRRCNKCQSPFLKEAGCNKMTCSVKTCRNTQCYVCGMDADYSHFYRAGEGKRAGPKCPLWDTEAETTKRYEKAIEEARKSTLESILDQNPFLKKDAHSLDPNAYLSAKRPGRSAVTKIYRSVRQPSLRGHPRPRPRLWAQIHRPEQVQPQEQNQQQKLEQQQQIEQQQNQQLEQQQKQQEEEEQQQLEQQLKQQQMQQLQQLMRLQLMPKQQHQQQQPPQYEPQPHLNFEFQMQPGLQEEFQYHHLHFQPEFQYQMELEPQYQLHQQANFFQPFFPQQMMPFFAPMDTQIPFDPYVPVFQPLVPSVQTFAAQNNNVLPAQLPLPHMDLGPMNYGALGLGRMVPGQQLQDHTAYNMAHKFAGSRTNPIEIEDEE</sequence>
<reference evidence="10 11" key="1">
    <citation type="journal article" date="2024" name="IMA Fungus">
        <title>IMA Genome - F19 : A genome assembly and annotation guide to empower mycologists, including annotated draft genome sequences of Ceratocystis pirilliformis, Diaporthe australafricana, Fusarium ophioides, Paecilomyces lecythidis, and Sporothrix stenoceras.</title>
        <authorList>
            <person name="Aylward J."/>
            <person name="Wilson A.M."/>
            <person name="Visagie C.M."/>
            <person name="Spraker J."/>
            <person name="Barnes I."/>
            <person name="Buitendag C."/>
            <person name="Ceriani C."/>
            <person name="Del Mar Angel L."/>
            <person name="du Plessis D."/>
            <person name="Fuchs T."/>
            <person name="Gasser K."/>
            <person name="Kramer D."/>
            <person name="Li W."/>
            <person name="Munsamy K."/>
            <person name="Piso A."/>
            <person name="Price J.L."/>
            <person name="Sonnekus B."/>
            <person name="Thomas C."/>
            <person name="van der Nest A."/>
            <person name="van Dijk A."/>
            <person name="van Heerden A."/>
            <person name="van Vuuren N."/>
            <person name="Yilmaz N."/>
            <person name="Duong T.A."/>
            <person name="van der Merwe N.A."/>
            <person name="Wingfield M.J."/>
            <person name="Wingfield B.D."/>
        </authorList>
    </citation>
    <scope>NUCLEOTIDE SEQUENCE [LARGE SCALE GENOMIC DNA]</scope>
    <source>
        <strain evidence="10 11">CMW 12675</strain>
    </source>
</reference>
<keyword evidence="8" id="KW-0175">Coiled coil</keyword>
<keyword evidence="4" id="KW-0677">Repeat</keyword>
<evidence type="ECO:0000256" key="4">
    <source>
        <dbReference type="ARBA" id="ARBA00022737"/>
    </source>
</evidence>
<dbReference type="InterPro" id="IPR051628">
    <property type="entry name" value="LUBAC_E3_Ligases"/>
</dbReference>
<dbReference type="PROSITE" id="PS51873">
    <property type="entry name" value="TRIAD"/>
    <property type="match status" value="1"/>
</dbReference>
<keyword evidence="5" id="KW-0863">Zinc-finger</keyword>
<evidence type="ECO:0000259" key="9">
    <source>
        <dbReference type="PROSITE" id="PS51873"/>
    </source>
</evidence>
<keyword evidence="11" id="KW-1185">Reference proteome</keyword>
<dbReference type="Gene3D" id="1.20.120.1750">
    <property type="match status" value="1"/>
</dbReference>
<dbReference type="Pfam" id="PF26200">
    <property type="entry name" value="Rcat_RNF216"/>
    <property type="match status" value="1"/>
</dbReference>
<dbReference type="EMBL" id="JAWDJO010000008">
    <property type="protein sequence ID" value="KAL1901172.1"/>
    <property type="molecule type" value="Genomic_DNA"/>
</dbReference>
<comment type="pathway">
    <text evidence="1">Protein modification; protein ubiquitination.</text>
</comment>
<dbReference type="PANTHER" id="PTHR22770">
    <property type="entry name" value="UBIQUITIN CONJUGATING ENZYME 7 INTERACTING PROTEIN-RELATED"/>
    <property type="match status" value="1"/>
</dbReference>
<keyword evidence="7" id="KW-0862">Zinc</keyword>
<dbReference type="Proteomes" id="UP001583280">
    <property type="component" value="Unassembled WGS sequence"/>
</dbReference>
<evidence type="ECO:0000313" key="10">
    <source>
        <dbReference type="EMBL" id="KAL1901172.1"/>
    </source>
</evidence>
<dbReference type="Gene3D" id="3.30.40.10">
    <property type="entry name" value="Zinc/RING finger domain, C3HC4 (zinc finger)"/>
    <property type="match status" value="1"/>
</dbReference>
<dbReference type="InterPro" id="IPR047546">
    <property type="entry name" value="Rcat_RBR_RNF216"/>
</dbReference>
<dbReference type="CDD" id="cd16630">
    <property type="entry name" value="RING-HC_RBR_RNF216"/>
    <property type="match status" value="1"/>
</dbReference>
<evidence type="ECO:0000256" key="6">
    <source>
        <dbReference type="ARBA" id="ARBA00022786"/>
    </source>
</evidence>
<dbReference type="PANTHER" id="PTHR22770:SF47">
    <property type="entry name" value="E3 UBIQUITIN-PROTEIN LIGASE RNF216"/>
    <property type="match status" value="1"/>
</dbReference>
<dbReference type="CDD" id="cd20339">
    <property type="entry name" value="BRcat_RBR_RNF216"/>
    <property type="match status" value="1"/>
</dbReference>
<dbReference type="InterPro" id="IPR047544">
    <property type="entry name" value="RING-HC_RBR_RNF216"/>
</dbReference>
<evidence type="ECO:0000256" key="7">
    <source>
        <dbReference type="ARBA" id="ARBA00022833"/>
    </source>
</evidence>
<dbReference type="InterPro" id="IPR047545">
    <property type="entry name" value="BRcat_RBR_RNF216"/>
</dbReference>
<feature type="domain" description="RING-type" evidence="9">
    <location>
        <begin position="273"/>
        <end position="492"/>
    </location>
</feature>
<dbReference type="SUPFAM" id="SSF57850">
    <property type="entry name" value="RING/U-box"/>
    <property type="match status" value="1"/>
</dbReference>
<evidence type="ECO:0000256" key="2">
    <source>
        <dbReference type="ARBA" id="ARBA00022679"/>
    </source>
</evidence>
<keyword evidence="6" id="KW-0833">Ubl conjugation pathway</keyword>
<proteinExistence type="predicted"/>
<comment type="caution">
    <text evidence="10">The sequence shown here is derived from an EMBL/GenBank/DDBJ whole genome shotgun (WGS) entry which is preliminary data.</text>
</comment>
<evidence type="ECO:0000256" key="3">
    <source>
        <dbReference type="ARBA" id="ARBA00022723"/>
    </source>
</evidence>
<keyword evidence="2" id="KW-0808">Transferase</keyword>
<evidence type="ECO:0000256" key="1">
    <source>
        <dbReference type="ARBA" id="ARBA00004906"/>
    </source>
</evidence>
<dbReference type="InterPro" id="IPR044066">
    <property type="entry name" value="TRIAD_supradom"/>
</dbReference>
<gene>
    <name evidence="10" type="ORF">Cpir12675_000662</name>
</gene>
<protein>
    <recommendedName>
        <fullName evidence="9">RING-type domain-containing protein</fullName>
    </recommendedName>
</protein>
<name>A0ABR3ZLY4_9PEZI</name>
<accession>A0ABR3ZLY4</accession>
<dbReference type="CDD" id="cd20353">
    <property type="entry name" value="Rcat_RBR_RNF216"/>
    <property type="match status" value="1"/>
</dbReference>
<feature type="coiled-coil region" evidence="8">
    <location>
        <begin position="588"/>
        <end position="640"/>
    </location>
</feature>
<evidence type="ECO:0000313" key="11">
    <source>
        <dbReference type="Proteomes" id="UP001583280"/>
    </source>
</evidence>
<evidence type="ECO:0000256" key="8">
    <source>
        <dbReference type="SAM" id="Coils"/>
    </source>
</evidence>
<dbReference type="InterPro" id="IPR013083">
    <property type="entry name" value="Znf_RING/FYVE/PHD"/>
</dbReference>
<evidence type="ECO:0000256" key="5">
    <source>
        <dbReference type="ARBA" id="ARBA00022771"/>
    </source>
</evidence>